<dbReference type="Proteomes" id="UP000053890">
    <property type="component" value="Unassembled WGS sequence"/>
</dbReference>
<reference evidence="6 7" key="1">
    <citation type="journal article" date="2015" name="Front. Microbiol.">
        <title>Genome sequence of the plant growth promoting endophytic yeast Rhodotorula graminis WP1.</title>
        <authorList>
            <person name="Firrincieli A."/>
            <person name="Otillar R."/>
            <person name="Salamov A."/>
            <person name="Schmutz J."/>
            <person name="Khan Z."/>
            <person name="Redman R.S."/>
            <person name="Fleck N.D."/>
            <person name="Lindquist E."/>
            <person name="Grigoriev I.V."/>
            <person name="Doty S.L."/>
        </authorList>
    </citation>
    <scope>NUCLEOTIDE SEQUENCE [LARGE SCALE GENOMIC DNA]</scope>
    <source>
        <strain evidence="6 7">WP1</strain>
    </source>
</reference>
<comment type="cofactor">
    <cofactor evidence="3">
        <name>Mg(2+)</name>
        <dbReference type="ChEBI" id="CHEBI:18420"/>
    </cofactor>
    <text evidence="3">Binds 1 Mg(2+) ion.</text>
</comment>
<gene>
    <name evidence="6" type="ORF">RHOBADRAFT_48345</name>
</gene>
<dbReference type="GO" id="GO:0004035">
    <property type="term" value="F:alkaline phosphatase activity"/>
    <property type="evidence" value="ECO:0007669"/>
    <property type="project" value="UniProtKB-EC"/>
</dbReference>
<dbReference type="GeneID" id="28975578"/>
<dbReference type="RefSeq" id="XP_018271989.1">
    <property type="nucleotide sequence ID" value="XM_018415130.1"/>
</dbReference>
<dbReference type="Pfam" id="PF00245">
    <property type="entry name" value="Alk_phosphatase"/>
    <property type="match status" value="1"/>
</dbReference>
<dbReference type="AlphaFoldDB" id="A0A194S615"/>
<comment type="cofactor">
    <cofactor evidence="3">
        <name>Zn(2+)</name>
        <dbReference type="ChEBI" id="CHEBI:29105"/>
    </cofactor>
    <text evidence="3">Binds 2 Zn(2+) ions.</text>
</comment>
<name>A0A194S615_RHOGW</name>
<dbReference type="InterPro" id="IPR001952">
    <property type="entry name" value="Alkaline_phosphatase"/>
</dbReference>
<dbReference type="CDD" id="cd16012">
    <property type="entry name" value="ALP"/>
    <property type="match status" value="1"/>
</dbReference>
<comment type="similarity">
    <text evidence="4">Belongs to the alkaline phosphatase family.</text>
</comment>
<dbReference type="PRINTS" id="PR00113">
    <property type="entry name" value="ALKPHPHTASE"/>
</dbReference>
<keyword evidence="3" id="KW-0460">Magnesium</keyword>
<keyword evidence="3" id="KW-0479">Metal-binding</keyword>
<feature type="binding site" evidence="3">
    <location>
        <position position="456"/>
    </location>
    <ligand>
        <name>Zn(2+)</name>
        <dbReference type="ChEBI" id="CHEBI:29105"/>
        <label>2</label>
    </ligand>
</feature>
<dbReference type="OrthoDB" id="5818554at2759"/>
<feature type="binding site" evidence="3">
    <location>
        <position position="460"/>
    </location>
    <ligand>
        <name>Zn(2+)</name>
        <dbReference type="ChEBI" id="CHEBI:29105"/>
        <label>2</label>
    </ligand>
</feature>
<accession>A0A194S615</accession>
<dbReference type="Gene3D" id="3.40.720.10">
    <property type="entry name" value="Alkaline Phosphatase, subunit A"/>
    <property type="match status" value="1"/>
</dbReference>
<dbReference type="PANTHER" id="PTHR11596:SF72">
    <property type="entry name" value="ALKALINE PHOSPHATASE"/>
    <property type="match status" value="1"/>
</dbReference>
<feature type="binding site" evidence="3">
    <location>
        <position position="632"/>
    </location>
    <ligand>
        <name>Zn(2+)</name>
        <dbReference type="ChEBI" id="CHEBI:29105"/>
        <label>2</label>
    </ligand>
</feature>
<evidence type="ECO:0000256" key="3">
    <source>
        <dbReference type="PIRSR" id="PIRSR601952-2"/>
    </source>
</evidence>
<keyword evidence="5" id="KW-0732">Signal</keyword>
<evidence type="ECO:0000256" key="5">
    <source>
        <dbReference type="SAM" id="SignalP"/>
    </source>
</evidence>
<evidence type="ECO:0000313" key="6">
    <source>
        <dbReference type="EMBL" id="KPV75940.1"/>
    </source>
</evidence>
<keyword evidence="3" id="KW-0862">Zinc</keyword>
<protein>
    <recommendedName>
        <fullName evidence="1">alkaline phosphatase</fullName>
        <ecNumber evidence="1">3.1.3.1</ecNumber>
    </recommendedName>
</protein>
<dbReference type="OMA" id="GSADTEY"/>
<feature type="chain" id="PRO_5008265491" description="alkaline phosphatase" evidence="5">
    <location>
        <begin position="22"/>
        <end position="687"/>
    </location>
</feature>
<dbReference type="EMBL" id="KQ474077">
    <property type="protein sequence ID" value="KPV75940.1"/>
    <property type="molecule type" value="Genomic_DNA"/>
</dbReference>
<feature type="signal peptide" evidence="5">
    <location>
        <begin position="1"/>
        <end position="21"/>
    </location>
</feature>
<evidence type="ECO:0000256" key="2">
    <source>
        <dbReference type="PIRSR" id="PIRSR601952-1"/>
    </source>
</evidence>
<feature type="binding site" evidence="3">
    <location>
        <position position="451"/>
    </location>
    <ligand>
        <name>Mg(2+)</name>
        <dbReference type="ChEBI" id="CHEBI:18420"/>
    </ligand>
</feature>
<dbReference type="STRING" id="578459.A0A194S615"/>
<dbReference type="GO" id="GO:0046872">
    <property type="term" value="F:metal ion binding"/>
    <property type="evidence" value="ECO:0007669"/>
    <property type="project" value="UniProtKB-KW"/>
</dbReference>
<feature type="binding site" evidence="3">
    <location>
        <position position="502"/>
    </location>
    <ligand>
        <name>Zn(2+)</name>
        <dbReference type="ChEBI" id="CHEBI:29105"/>
        <label>2</label>
    </ligand>
</feature>
<evidence type="ECO:0000256" key="1">
    <source>
        <dbReference type="ARBA" id="ARBA00012647"/>
    </source>
</evidence>
<dbReference type="PANTHER" id="PTHR11596">
    <property type="entry name" value="ALKALINE PHOSPHATASE"/>
    <property type="match status" value="1"/>
</dbReference>
<dbReference type="InterPro" id="IPR017850">
    <property type="entry name" value="Alkaline_phosphatase_core_sf"/>
</dbReference>
<evidence type="ECO:0000256" key="4">
    <source>
        <dbReference type="RuleBase" id="RU003946"/>
    </source>
</evidence>
<feature type="active site" description="Phosphoserine intermediate" evidence="2">
    <location>
        <position position="225"/>
    </location>
</feature>
<feature type="binding site" evidence="3">
    <location>
        <position position="501"/>
    </location>
    <ligand>
        <name>Zn(2+)</name>
        <dbReference type="ChEBI" id="CHEBI:29105"/>
        <label>2</label>
    </ligand>
</feature>
<dbReference type="SMART" id="SM00098">
    <property type="entry name" value="alkPPc"/>
    <property type="match status" value="1"/>
</dbReference>
<sequence length="687" mass="74667">MPTSGYLAVAAVATLATAVSAQTFRRSAACPDLGCIYPPDQSTFIAGQVFDIRIEVQAPVNGSSPYNNGVPSPDFALYIGGKGADKQEISTFYDLEDPPVESYNFTYFEDLFARDNDSATVVNVLARTYRHVNLFNPGEYELKLKYNGGSETVAHWTVLPLAECRKAKNVILFIGDGMAPSMVTAARLLGHKTVNGKYKSRLQLDQSEGFGMQMTHSLDSFITDSANSATALMSGHKSTVNALNSFTDSTGKPYGAPKFETVFEMARRLYNAKIGIVSTAFLADATPAAVVAHTPQRGAYDYIVDQFLDGGAVAFNSTPQNFSWTQWDGPDVLFGGGGKDFVPKASNGNVSKIDRFLNRNYQFSTTNTSLHELDNSKRALGLFSDSNLPTWLDRHVYTDNLADFGAWNSDNKTFTAPTTDVPGLKDMTLKALDILHARSKADGTPFMMMSEAASIDKAMHIADYPRALGDLLELDDTVRATLEHLEKLGLRDETLVIVTADHAHGFDVFGSVDTEYLTAQKTDDAKRDAVGTYLESGLSGYQVPQGVNPQNQTEVVGPQGPGFPVTWEPRYTAAFGLAATVDQYNDFKTHPSSRATSLEPLKNGTYRASLEDSPDGFFISGVLPTSNDQGVHSLVDVQVFSWGSGSELFRGMMDSTGIAQKIAQAMDLGRDKKGDLGVKKKEHKGKQ</sequence>
<feature type="binding site" evidence="3">
    <location>
        <position position="286"/>
    </location>
    <ligand>
        <name>Mg(2+)</name>
        <dbReference type="ChEBI" id="CHEBI:18420"/>
    </ligand>
</feature>
<keyword evidence="7" id="KW-1185">Reference proteome</keyword>
<organism evidence="6 7">
    <name type="scientific">Rhodotorula graminis (strain WP1)</name>
    <dbReference type="NCBI Taxonomy" id="578459"/>
    <lineage>
        <taxon>Eukaryota</taxon>
        <taxon>Fungi</taxon>
        <taxon>Dikarya</taxon>
        <taxon>Basidiomycota</taxon>
        <taxon>Pucciniomycotina</taxon>
        <taxon>Microbotryomycetes</taxon>
        <taxon>Sporidiobolales</taxon>
        <taxon>Sporidiobolaceae</taxon>
        <taxon>Rhodotorula</taxon>
    </lineage>
</organism>
<feature type="binding site" evidence="3">
    <location>
        <position position="176"/>
    </location>
    <ligand>
        <name>Mg(2+)</name>
        <dbReference type="ChEBI" id="CHEBI:18420"/>
    </ligand>
</feature>
<feature type="binding site" evidence="3">
    <location>
        <position position="284"/>
    </location>
    <ligand>
        <name>Mg(2+)</name>
        <dbReference type="ChEBI" id="CHEBI:18420"/>
    </ligand>
</feature>
<evidence type="ECO:0000313" key="7">
    <source>
        <dbReference type="Proteomes" id="UP000053890"/>
    </source>
</evidence>
<feature type="binding site" evidence="3">
    <location>
        <position position="176"/>
    </location>
    <ligand>
        <name>Zn(2+)</name>
        <dbReference type="ChEBI" id="CHEBI:29105"/>
        <label>2</label>
    </ligand>
</feature>
<dbReference type="SUPFAM" id="SSF53649">
    <property type="entry name" value="Alkaline phosphatase-like"/>
    <property type="match status" value="1"/>
</dbReference>
<proteinExistence type="inferred from homology"/>
<dbReference type="EC" id="3.1.3.1" evidence="1"/>